<dbReference type="GO" id="GO:0055052">
    <property type="term" value="C:ATP-binding cassette (ABC) transporter complex, substrate-binding subunit-containing"/>
    <property type="evidence" value="ECO:0007669"/>
    <property type="project" value="TreeGrafter"/>
</dbReference>
<proteinExistence type="inferred from homology"/>
<evidence type="ECO:0000313" key="7">
    <source>
        <dbReference type="Proteomes" id="UP000092574"/>
    </source>
</evidence>
<evidence type="ECO:0000256" key="4">
    <source>
        <dbReference type="SAM" id="MobiDB-lite"/>
    </source>
</evidence>
<feature type="signal peptide" evidence="5">
    <location>
        <begin position="1"/>
        <end position="24"/>
    </location>
</feature>
<dbReference type="GO" id="GO:0042956">
    <property type="term" value="P:maltodextrin transmembrane transport"/>
    <property type="evidence" value="ECO:0007669"/>
    <property type="project" value="TreeGrafter"/>
</dbReference>
<dbReference type="CDD" id="cd14748">
    <property type="entry name" value="PBP2_UgpB"/>
    <property type="match status" value="1"/>
</dbReference>
<keyword evidence="2" id="KW-0813">Transport</keyword>
<dbReference type="InterPro" id="IPR006059">
    <property type="entry name" value="SBP"/>
</dbReference>
<evidence type="ECO:0000256" key="5">
    <source>
        <dbReference type="SAM" id="SignalP"/>
    </source>
</evidence>
<gene>
    <name evidence="6" type="ORF">A4V09_12010</name>
</gene>
<dbReference type="PROSITE" id="PS51257">
    <property type="entry name" value="PROKAR_LIPOPROTEIN"/>
    <property type="match status" value="1"/>
</dbReference>
<comment type="similarity">
    <text evidence="1">Belongs to the bacterial solute-binding protein 1 family.</text>
</comment>
<reference evidence="6" key="1">
    <citation type="submission" date="2017-04" db="EMBL/GenBank/DDBJ databases">
        <title>Complete Genome Sequences of Twelve Strains of a Stable Defined Moderately Diverse Mouse Microbiota 2 (sDMDMm2).</title>
        <authorList>
            <person name="Uchimura Y."/>
            <person name="Wyss M."/>
            <person name="Brugiroux S."/>
            <person name="Limenitakis J.P."/>
            <person name="Stecher B."/>
            <person name="McCoy K.D."/>
            <person name="Macpherson A.J."/>
        </authorList>
    </citation>
    <scope>NUCLEOTIDE SEQUENCE</scope>
    <source>
        <strain evidence="6">YL58</strain>
    </source>
</reference>
<dbReference type="KEGG" id="byl:A4V09_12010"/>
<evidence type="ECO:0000256" key="3">
    <source>
        <dbReference type="ARBA" id="ARBA00022729"/>
    </source>
</evidence>
<evidence type="ECO:0008006" key="8">
    <source>
        <dbReference type="Google" id="ProtNLM"/>
    </source>
</evidence>
<feature type="chain" id="PRO_5039232822" description="Multiple sugar transport system substrate-binding protein" evidence="5">
    <location>
        <begin position="25"/>
        <end position="457"/>
    </location>
</feature>
<dbReference type="OrthoDB" id="383712at2"/>
<dbReference type="Gene3D" id="3.40.190.10">
    <property type="entry name" value="Periplasmic binding protein-like II"/>
    <property type="match status" value="1"/>
</dbReference>
<keyword evidence="3 5" id="KW-0732">Signal</keyword>
<sequence>MIMRKSRMLTAVLMSMVLTSGLLTGCGTAEEEKDTGEKAAAEDEGTVETEKTEANREAAWNTGEGSVYEGPEKDVKLTFWNGFTGTDGAVLTEIVNNYNKTNQFGITIEMDIMPWDTFYEKLPTAIATKTAPDFVLMPTSRIRQYGSDTLQKIDDYFDYAGSSKEDYIDGILDTCMMDGSCYSIPMQIVSHYLFWDKDMFEKAGLDPDSPPETMEELKEYALKLTDKSKNQYGFAMATSGTNLLYSYMMMAFGDSFWDEEKNKPTLDTEDNIKAMTFAQELYEDGVSPADIDDTVLQSGQVGMFINGSWMINGMRNAGRNFGVTSVPAAKGEEQKAISVPVGFMIPSTTTEEKKLAAYDFMRYWNSTEIGRKWAQENGCPPYLKSVAEDPEVSSDQILNATISVLNYAQPQYRNVTYGATITNDYMYPCAEEIFAGSDVKKTLQKYQEKIEEFVAQQ</sequence>
<dbReference type="EMBL" id="CP015405">
    <property type="protein sequence ID" value="ANU76428.2"/>
    <property type="molecule type" value="Genomic_DNA"/>
</dbReference>
<protein>
    <recommendedName>
        <fullName evidence="8">Multiple sugar transport system substrate-binding protein</fullName>
    </recommendedName>
</protein>
<dbReference type="GO" id="GO:0015768">
    <property type="term" value="P:maltose transport"/>
    <property type="evidence" value="ECO:0007669"/>
    <property type="project" value="TreeGrafter"/>
</dbReference>
<dbReference type="GO" id="GO:1901982">
    <property type="term" value="F:maltose binding"/>
    <property type="evidence" value="ECO:0007669"/>
    <property type="project" value="TreeGrafter"/>
</dbReference>
<evidence type="ECO:0000313" key="6">
    <source>
        <dbReference type="EMBL" id="ANU76428.2"/>
    </source>
</evidence>
<dbReference type="Proteomes" id="UP000092574">
    <property type="component" value="Chromosome"/>
</dbReference>
<keyword evidence="7" id="KW-1185">Reference proteome</keyword>
<accession>A0A1C7IBN2</accession>
<evidence type="ECO:0000256" key="1">
    <source>
        <dbReference type="ARBA" id="ARBA00008520"/>
    </source>
</evidence>
<name>A0A1C7IBN2_9FIRM</name>
<dbReference type="PANTHER" id="PTHR30061:SF50">
    <property type="entry name" value="MALTOSE_MALTODEXTRIN-BINDING PERIPLASMIC PROTEIN"/>
    <property type="match status" value="1"/>
</dbReference>
<feature type="region of interest" description="Disordered" evidence="4">
    <location>
        <begin position="28"/>
        <end position="56"/>
    </location>
</feature>
<dbReference type="PANTHER" id="PTHR30061">
    <property type="entry name" value="MALTOSE-BINDING PERIPLASMIC PROTEIN"/>
    <property type="match status" value="1"/>
</dbReference>
<dbReference type="AlphaFoldDB" id="A0A1C7IBN2"/>
<dbReference type="SUPFAM" id="SSF53850">
    <property type="entry name" value="Periplasmic binding protein-like II"/>
    <property type="match status" value="1"/>
</dbReference>
<organism evidence="6 7">
    <name type="scientific">Blautia pseudococcoides</name>
    <dbReference type="NCBI Taxonomy" id="1796616"/>
    <lineage>
        <taxon>Bacteria</taxon>
        <taxon>Bacillati</taxon>
        <taxon>Bacillota</taxon>
        <taxon>Clostridia</taxon>
        <taxon>Lachnospirales</taxon>
        <taxon>Lachnospiraceae</taxon>
        <taxon>Blautia</taxon>
    </lineage>
</organism>
<dbReference type="STRING" id="1796616.A4V09_12010"/>
<dbReference type="Pfam" id="PF13416">
    <property type="entry name" value="SBP_bac_8"/>
    <property type="match status" value="1"/>
</dbReference>
<evidence type="ECO:0000256" key="2">
    <source>
        <dbReference type="ARBA" id="ARBA00022448"/>
    </source>
</evidence>